<organism evidence="2 3">
    <name type="scientific">Batrachochytrium dendrobatidis (strain JEL423)</name>
    <dbReference type="NCBI Taxonomy" id="403673"/>
    <lineage>
        <taxon>Eukaryota</taxon>
        <taxon>Fungi</taxon>
        <taxon>Fungi incertae sedis</taxon>
        <taxon>Chytridiomycota</taxon>
        <taxon>Chytridiomycota incertae sedis</taxon>
        <taxon>Chytridiomycetes</taxon>
        <taxon>Rhizophydiales</taxon>
        <taxon>Rhizophydiales incertae sedis</taxon>
        <taxon>Batrachochytrium</taxon>
    </lineage>
</organism>
<dbReference type="EMBL" id="DS022306">
    <property type="protein sequence ID" value="OAJ41784.1"/>
    <property type="molecule type" value="Genomic_DNA"/>
</dbReference>
<protein>
    <submittedName>
        <fullName evidence="2">Uncharacterized protein</fullName>
    </submittedName>
</protein>
<keyword evidence="1" id="KW-0472">Membrane</keyword>
<evidence type="ECO:0000313" key="3">
    <source>
        <dbReference type="Proteomes" id="UP000077115"/>
    </source>
</evidence>
<evidence type="ECO:0000313" key="2">
    <source>
        <dbReference type="EMBL" id="OAJ41784.1"/>
    </source>
</evidence>
<feature type="transmembrane region" description="Helical" evidence="1">
    <location>
        <begin position="92"/>
        <end position="111"/>
    </location>
</feature>
<proteinExistence type="predicted"/>
<dbReference type="Proteomes" id="UP000077115">
    <property type="component" value="Unassembled WGS sequence"/>
</dbReference>
<keyword evidence="1" id="KW-1133">Transmembrane helix</keyword>
<name>A0A177WQ38_BATDL</name>
<dbReference type="VEuPathDB" id="FungiDB:BDEG_25328"/>
<gene>
    <name evidence="2" type="ORF">BDEG_25328</name>
</gene>
<reference evidence="2 3" key="2">
    <citation type="submission" date="2016-05" db="EMBL/GenBank/DDBJ databases">
        <title>Lineage-specific infection strategies underlie the spectrum of fungal disease in amphibians.</title>
        <authorList>
            <person name="Cuomo C.A."/>
            <person name="Farrer R.A."/>
            <person name="James T."/>
            <person name="Longcore J."/>
            <person name="Birren B."/>
        </authorList>
    </citation>
    <scope>NUCLEOTIDE SEQUENCE [LARGE SCALE GENOMIC DNA]</scope>
    <source>
        <strain evidence="2 3">JEL423</strain>
    </source>
</reference>
<reference evidence="2 3" key="1">
    <citation type="submission" date="2006-10" db="EMBL/GenBank/DDBJ databases">
        <title>The Genome Sequence of Batrachochytrium dendrobatidis JEL423.</title>
        <authorList>
            <consortium name="The Broad Institute Genome Sequencing Platform"/>
            <person name="Birren B."/>
            <person name="Lander E."/>
            <person name="Galagan J."/>
            <person name="Cuomo C."/>
            <person name="Devon K."/>
            <person name="Jaffe D."/>
            <person name="Butler J."/>
            <person name="Alvarez P."/>
            <person name="Gnerre S."/>
            <person name="Grabherr M."/>
            <person name="Kleber M."/>
            <person name="Mauceli E."/>
            <person name="Brockman W."/>
            <person name="Young S."/>
            <person name="LaButti K."/>
            <person name="Sykes S."/>
            <person name="DeCaprio D."/>
            <person name="Crawford M."/>
            <person name="Koehrsen M."/>
            <person name="Engels R."/>
            <person name="Montgomery P."/>
            <person name="Pearson M."/>
            <person name="Howarth C."/>
            <person name="Larson L."/>
            <person name="White J."/>
            <person name="O'Leary S."/>
            <person name="Kodira C."/>
            <person name="Zeng Q."/>
            <person name="Yandava C."/>
            <person name="Alvarado L."/>
            <person name="Longcore J."/>
            <person name="James T."/>
        </authorList>
    </citation>
    <scope>NUCLEOTIDE SEQUENCE [LARGE SCALE GENOMIC DNA]</scope>
    <source>
        <strain evidence="2 3">JEL423</strain>
    </source>
</reference>
<sequence length="112" mass="11611">MRHLEFVFIVCAIQVCSVVCTPASTTVLLLESMQASANTTSTSTQLLPVIASAPVDITSAHGNAIPPQVVTVQSSTSDTSRQASSSNTYSQLSMVMLTVASAALLIVISVVL</sequence>
<accession>A0A177WQ38</accession>
<evidence type="ECO:0000256" key="1">
    <source>
        <dbReference type="SAM" id="Phobius"/>
    </source>
</evidence>
<keyword evidence="1" id="KW-0812">Transmembrane</keyword>
<dbReference type="AlphaFoldDB" id="A0A177WQ38"/>
<feature type="transmembrane region" description="Helical" evidence="1">
    <location>
        <begin position="6"/>
        <end position="30"/>
    </location>
</feature>